<dbReference type="Proteomes" id="UP001196413">
    <property type="component" value="Unassembled WGS sequence"/>
</dbReference>
<dbReference type="AlphaFoldDB" id="A0AAD5MSN2"/>
<proteinExistence type="predicted"/>
<keyword evidence="3" id="KW-1185">Reference proteome</keyword>
<evidence type="ECO:0000313" key="2">
    <source>
        <dbReference type="EMBL" id="KAJ1354816.1"/>
    </source>
</evidence>
<evidence type="ECO:0000256" key="1">
    <source>
        <dbReference type="SAM" id="Phobius"/>
    </source>
</evidence>
<sequence length="69" mass="7352">MADPPSCIVVDNTVTGICDVTQGIEACTTPVPAMVTIVPVPDTYRTISGTISVIITFLLVQIRFVKKSN</sequence>
<name>A0AAD5MSN2_PARTN</name>
<gene>
    <name evidence="2" type="ORF">KIN20_011867</name>
</gene>
<evidence type="ECO:0000313" key="3">
    <source>
        <dbReference type="Proteomes" id="UP001196413"/>
    </source>
</evidence>
<accession>A0AAD5MSN2</accession>
<keyword evidence="1" id="KW-1133">Transmembrane helix</keyword>
<protein>
    <submittedName>
        <fullName evidence="2">Uncharacterized protein</fullName>
    </submittedName>
</protein>
<keyword evidence="1" id="KW-0812">Transmembrane</keyword>
<dbReference type="EMBL" id="JAHQIW010002239">
    <property type="protein sequence ID" value="KAJ1354816.1"/>
    <property type="molecule type" value="Genomic_DNA"/>
</dbReference>
<reference evidence="2" key="1">
    <citation type="submission" date="2021-06" db="EMBL/GenBank/DDBJ databases">
        <title>Parelaphostrongylus tenuis whole genome reference sequence.</title>
        <authorList>
            <person name="Garwood T.J."/>
            <person name="Larsen P.A."/>
            <person name="Fountain-Jones N.M."/>
            <person name="Garbe J.R."/>
            <person name="Macchietto M.G."/>
            <person name="Kania S.A."/>
            <person name="Gerhold R.W."/>
            <person name="Richards J.E."/>
            <person name="Wolf T.M."/>
        </authorList>
    </citation>
    <scope>NUCLEOTIDE SEQUENCE</scope>
    <source>
        <strain evidence="2">MNPRO001-30</strain>
        <tissue evidence="2">Meninges</tissue>
    </source>
</reference>
<keyword evidence="1" id="KW-0472">Membrane</keyword>
<organism evidence="2 3">
    <name type="scientific">Parelaphostrongylus tenuis</name>
    <name type="common">Meningeal worm</name>
    <dbReference type="NCBI Taxonomy" id="148309"/>
    <lineage>
        <taxon>Eukaryota</taxon>
        <taxon>Metazoa</taxon>
        <taxon>Ecdysozoa</taxon>
        <taxon>Nematoda</taxon>
        <taxon>Chromadorea</taxon>
        <taxon>Rhabditida</taxon>
        <taxon>Rhabditina</taxon>
        <taxon>Rhabditomorpha</taxon>
        <taxon>Strongyloidea</taxon>
        <taxon>Metastrongylidae</taxon>
        <taxon>Parelaphostrongylus</taxon>
    </lineage>
</organism>
<comment type="caution">
    <text evidence="2">The sequence shown here is derived from an EMBL/GenBank/DDBJ whole genome shotgun (WGS) entry which is preliminary data.</text>
</comment>
<feature type="transmembrane region" description="Helical" evidence="1">
    <location>
        <begin position="44"/>
        <end position="65"/>
    </location>
</feature>